<dbReference type="RefSeq" id="WP_285764905.1">
    <property type="nucleotide sequence ID" value="NZ_BSYJ01000005.1"/>
</dbReference>
<proteinExistence type="predicted"/>
<dbReference type="PANTHER" id="PTHR14859:SF1">
    <property type="entry name" value="PGAP2-INTERACTING PROTEIN"/>
    <property type="match status" value="1"/>
</dbReference>
<evidence type="ECO:0000313" key="3">
    <source>
        <dbReference type="Proteomes" id="UP001224392"/>
    </source>
</evidence>
<keyword evidence="2" id="KW-0540">Nuclease</keyword>
<feature type="domain" description="Endonuclease/exonuclease/phosphatase" evidence="1">
    <location>
        <begin position="7"/>
        <end position="233"/>
    </location>
</feature>
<dbReference type="InterPro" id="IPR051916">
    <property type="entry name" value="GPI-anchor_lipid_remodeler"/>
</dbReference>
<keyword evidence="2" id="KW-0378">Hydrolase</keyword>
<dbReference type="GO" id="GO:0004519">
    <property type="term" value="F:endonuclease activity"/>
    <property type="evidence" value="ECO:0007669"/>
    <property type="project" value="UniProtKB-KW"/>
</dbReference>
<sequence length="255" mass="29381">MPRLRVLSYNIHKGFSASGARFLLADIKDAIRSVNADLVLLQEVVGENEWKRKAISSWQDGQFEYLAESLWPHYAYGKNSVYSHGHHGNAILSRYPILRWANVNISVWRVSSRGLLHTCILDQLHIFNVHLGLFKAERNKQWELACKAIEQRVAGGAPFILAGDFNDWNLKLHPAIKGALSVREALAQLQGKPARTFPAVQPLLRVDRIYFRGMELTDAGRLDHRRWRRLSDHCPLWAEFEVDFRLPPARKRIWS</sequence>
<dbReference type="SUPFAM" id="SSF56219">
    <property type="entry name" value="DNase I-like"/>
    <property type="match status" value="1"/>
</dbReference>
<dbReference type="Gene3D" id="3.60.10.10">
    <property type="entry name" value="Endonuclease/exonuclease/phosphatase"/>
    <property type="match status" value="1"/>
</dbReference>
<protein>
    <submittedName>
        <fullName evidence="2">Endonuclease/exonuclease/phosphatase family protein</fullName>
    </submittedName>
</protein>
<dbReference type="Pfam" id="PF03372">
    <property type="entry name" value="Exo_endo_phos"/>
    <property type="match status" value="1"/>
</dbReference>
<name>A0ABQ6M1R9_9GAMM</name>
<keyword evidence="2" id="KW-0255">Endonuclease</keyword>
<dbReference type="PANTHER" id="PTHR14859">
    <property type="entry name" value="CALCOFLUOR WHITE HYPERSENSITIVE PROTEIN PRECURSOR"/>
    <property type="match status" value="1"/>
</dbReference>
<accession>A0ABQ6M1R9</accession>
<dbReference type="EMBL" id="BSYJ01000005">
    <property type="protein sequence ID" value="GMG88299.1"/>
    <property type="molecule type" value="Genomic_DNA"/>
</dbReference>
<gene>
    <name evidence="2" type="ORF">MNKW57_26200</name>
</gene>
<comment type="caution">
    <text evidence="2">The sequence shown here is derived from an EMBL/GenBank/DDBJ whole genome shotgun (WGS) entry which is preliminary data.</text>
</comment>
<dbReference type="Proteomes" id="UP001224392">
    <property type="component" value="Unassembled WGS sequence"/>
</dbReference>
<evidence type="ECO:0000259" key="1">
    <source>
        <dbReference type="Pfam" id="PF03372"/>
    </source>
</evidence>
<organism evidence="2 3">
    <name type="scientific">Biformimicrobium ophioploci</name>
    <dbReference type="NCBI Taxonomy" id="3036711"/>
    <lineage>
        <taxon>Bacteria</taxon>
        <taxon>Pseudomonadati</taxon>
        <taxon>Pseudomonadota</taxon>
        <taxon>Gammaproteobacteria</taxon>
        <taxon>Cellvibrionales</taxon>
        <taxon>Microbulbiferaceae</taxon>
        <taxon>Biformimicrobium</taxon>
    </lineage>
</organism>
<evidence type="ECO:0000313" key="2">
    <source>
        <dbReference type="EMBL" id="GMG88299.1"/>
    </source>
</evidence>
<keyword evidence="3" id="KW-1185">Reference proteome</keyword>
<dbReference type="InterPro" id="IPR005135">
    <property type="entry name" value="Endo/exonuclease/phosphatase"/>
</dbReference>
<reference evidence="2 3" key="1">
    <citation type="submission" date="2023-04" db="EMBL/GenBank/DDBJ databases">
        <title>Marinobulbifer ophiurae gen. nov., sp. Nov., isolate from tissue of brittle star Ophioplocus japonicus.</title>
        <authorList>
            <person name="Kawano K."/>
            <person name="Sawayama S."/>
            <person name="Nakagawa S."/>
        </authorList>
    </citation>
    <scope>NUCLEOTIDE SEQUENCE [LARGE SCALE GENOMIC DNA]</scope>
    <source>
        <strain evidence="2 3">NKW57</strain>
    </source>
</reference>
<dbReference type="InterPro" id="IPR036691">
    <property type="entry name" value="Endo/exonu/phosph_ase_sf"/>
</dbReference>